<dbReference type="InterPro" id="IPR058771">
    <property type="entry name" value="PWI_CCDC43"/>
</dbReference>
<dbReference type="PANTHER" id="PTHR31684">
    <property type="entry name" value="COILED-COIL DOMAIN-CONTAINING PROTEIN 43"/>
    <property type="match status" value="1"/>
</dbReference>
<reference evidence="5" key="1">
    <citation type="journal article" date="2019" name="bioRxiv">
        <title>The Genome of the Zebra Mussel, Dreissena polymorpha: A Resource for Invasive Species Research.</title>
        <authorList>
            <person name="McCartney M.A."/>
            <person name="Auch B."/>
            <person name="Kono T."/>
            <person name="Mallez S."/>
            <person name="Zhang Y."/>
            <person name="Obille A."/>
            <person name="Becker A."/>
            <person name="Abrahante J.E."/>
            <person name="Garbe J."/>
            <person name="Badalamenti J.P."/>
            <person name="Herman A."/>
            <person name="Mangelson H."/>
            <person name="Liachko I."/>
            <person name="Sullivan S."/>
            <person name="Sone E.D."/>
            <person name="Koren S."/>
            <person name="Silverstein K.A.T."/>
            <person name="Beckman K.B."/>
            <person name="Gohl D.M."/>
        </authorList>
    </citation>
    <scope>NUCLEOTIDE SEQUENCE</scope>
    <source>
        <strain evidence="5">Duluth1</strain>
        <tissue evidence="5">Whole animal</tissue>
    </source>
</reference>
<comment type="caution">
    <text evidence="5">The sequence shown here is derived from an EMBL/GenBank/DDBJ whole genome shotgun (WGS) entry which is preliminary data.</text>
</comment>
<protein>
    <recommendedName>
        <fullName evidence="2">Coiled-coil domain-containing protein 43</fullName>
    </recommendedName>
</protein>
<dbReference type="Pfam" id="PF26091">
    <property type="entry name" value="PWI_CCDC43"/>
    <property type="match status" value="1"/>
</dbReference>
<dbReference type="Proteomes" id="UP000828390">
    <property type="component" value="Unassembled WGS sequence"/>
</dbReference>
<comment type="similarity">
    <text evidence="1">Belongs to the CCDC43 family.</text>
</comment>
<evidence type="ECO:0000313" key="5">
    <source>
        <dbReference type="EMBL" id="KAH3712298.1"/>
    </source>
</evidence>
<evidence type="ECO:0000256" key="2">
    <source>
        <dbReference type="ARBA" id="ARBA00016648"/>
    </source>
</evidence>
<gene>
    <name evidence="5" type="ORF">DPMN_071992</name>
</gene>
<dbReference type="InterPro" id="IPR037666">
    <property type="entry name" value="CCDC43"/>
</dbReference>
<proteinExistence type="inferred from homology"/>
<evidence type="ECO:0000259" key="4">
    <source>
        <dbReference type="Pfam" id="PF26091"/>
    </source>
</evidence>
<dbReference type="AlphaFoldDB" id="A0A9D3Z3A2"/>
<reference evidence="5" key="2">
    <citation type="submission" date="2020-11" db="EMBL/GenBank/DDBJ databases">
        <authorList>
            <person name="McCartney M.A."/>
            <person name="Auch B."/>
            <person name="Kono T."/>
            <person name="Mallez S."/>
            <person name="Becker A."/>
            <person name="Gohl D.M."/>
            <person name="Silverstein K.A.T."/>
            <person name="Koren S."/>
            <person name="Bechman K.B."/>
            <person name="Herman A."/>
            <person name="Abrahante J.E."/>
            <person name="Garbe J."/>
        </authorList>
    </citation>
    <scope>NUCLEOTIDE SEQUENCE</scope>
    <source>
        <strain evidence="5">Duluth1</strain>
        <tissue evidence="5">Whole animal</tissue>
    </source>
</reference>
<dbReference type="PANTHER" id="PTHR31684:SF2">
    <property type="entry name" value="COILED-COIL DOMAIN-CONTAINING PROTEIN 43"/>
    <property type="match status" value="1"/>
</dbReference>
<evidence type="ECO:0000256" key="1">
    <source>
        <dbReference type="ARBA" id="ARBA00005305"/>
    </source>
</evidence>
<keyword evidence="3" id="KW-0175">Coiled coil</keyword>
<accession>A0A9D3Z3A2</accession>
<evidence type="ECO:0000313" key="6">
    <source>
        <dbReference type="Proteomes" id="UP000828390"/>
    </source>
</evidence>
<keyword evidence="6" id="KW-1185">Reference proteome</keyword>
<dbReference type="EMBL" id="JAIWYP010000014">
    <property type="protein sequence ID" value="KAH3712298.1"/>
    <property type="molecule type" value="Genomic_DNA"/>
</dbReference>
<organism evidence="5 6">
    <name type="scientific">Dreissena polymorpha</name>
    <name type="common">Zebra mussel</name>
    <name type="synonym">Mytilus polymorpha</name>
    <dbReference type="NCBI Taxonomy" id="45954"/>
    <lineage>
        <taxon>Eukaryota</taxon>
        <taxon>Metazoa</taxon>
        <taxon>Spiralia</taxon>
        <taxon>Lophotrochozoa</taxon>
        <taxon>Mollusca</taxon>
        <taxon>Bivalvia</taxon>
        <taxon>Autobranchia</taxon>
        <taxon>Heteroconchia</taxon>
        <taxon>Euheterodonta</taxon>
        <taxon>Imparidentia</taxon>
        <taxon>Neoheterodontei</taxon>
        <taxon>Myida</taxon>
        <taxon>Dreissenoidea</taxon>
        <taxon>Dreissenidae</taxon>
        <taxon>Dreissena</taxon>
    </lineage>
</organism>
<feature type="domain" description="CCDC43 PWI-like" evidence="4">
    <location>
        <begin position="3"/>
        <end position="56"/>
    </location>
</feature>
<name>A0A9D3Z3A2_DREPO</name>
<sequence length="59" mass="6649">MAASMGPYETWLTEKLLSLNPETDTDVFVTYITGILEEETTDDEKRESVIDLLAQIVVI</sequence>
<evidence type="ECO:0000256" key="3">
    <source>
        <dbReference type="ARBA" id="ARBA00023054"/>
    </source>
</evidence>